<dbReference type="RefSeq" id="WP_126308590.1">
    <property type="nucleotide sequence ID" value="NZ_AP018449.1"/>
</dbReference>
<sequence>MNNNNKVILGILALILAFGSVVPGNVAAAGKKDDTKSQKTAKAQKPTAPIVIEGDELSFSDETGDVYAKGKVVVTNQEQTIETEKMEGNTKRSEVWIKDQFTFTEPDAKLDGSNMIYNYDSRTGTMEAVKGKVDREIVSGKNVYVFPDEVIIHNGTATRCPAKIPDYHVSAEKIEIWPGKKMIAYNAKFWIKNTVIFTLPKYQKSLKKGEEGESDFPSVGYDNDDGLRITQYLEYPLSDKLSAYADIGYYSKRGFKPIFGLTDREQDYSWSLFQGDFKDANNYWITKEPELSFQYHPRRLGTLPVTYQFTASYGKWTDSAKSSWHQDYQLYFTRDPIQLNKSLTLNLGTGVEHIRESYDNSSNTVYKFDTLLDKQWSPRFNTWAGYHFVSNNTSLFSYNSVSNSRELFAGFTYKIDSVNTIGINRTYNMQTHTYEDLDYTWYRNLHCWQATLTYRAKQKETRFDISLTRW</sequence>
<dbReference type="Proteomes" id="UP000276437">
    <property type="component" value="Chromosome"/>
</dbReference>
<feature type="chain" id="PRO_5016742490" evidence="1">
    <location>
        <begin position="29"/>
        <end position="470"/>
    </location>
</feature>
<dbReference type="PANTHER" id="PTHR30189">
    <property type="entry name" value="LPS-ASSEMBLY PROTEIN"/>
    <property type="match status" value="1"/>
</dbReference>
<name>A0A348AKJ5_9FIRM</name>
<feature type="signal peptide" evidence="1">
    <location>
        <begin position="1"/>
        <end position="28"/>
    </location>
</feature>
<dbReference type="OrthoDB" id="1629906at2"/>
<organism evidence="2 3">
    <name type="scientific">Methylomusa anaerophila</name>
    <dbReference type="NCBI Taxonomy" id="1930071"/>
    <lineage>
        <taxon>Bacteria</taxon>
        <taxon>Bacillati</taxon>
        <taxon>Bacillota</taxon>
        <taxon>Negativicutes</taxon>
        <taxon>Selenomonadales</taxon>
        <taxon>Sporomusaceae</taxon>
        <taxon>Methylomusa</taxon>
    </lineage>
</organism>
<dbReference type="KEGG" id="mana:MAMMFC1_02277"/>
<gene>
    <name evidence="2" type="primary">lptD_2</name>
    <name evidence="2" type="ORF">MAMMFC1_02277</name>
</gene>
<keyword evidence="1" id="KW-0732">Signal</keyword>
<keyword evidence="3" id="KW-1185">Reference proteome</keyword>
<dbReference type="PANTHER" id="PTHR30189:SF1">
    <property type="entry name" value="LPS-ASSEMBLY PROTEIN LPTD"/>
    <property type="match status" value="1"/>
</dbReference>
<dbReference type="GO" id="GO:0009279">
    <property type="term" value="C:cell outer membrane"/>
    <property type="evidence" value="ECO:0007669"/>
    <property type="project" value="TreeGrafter"/>
</dbReference>
<dbReference type="Gene3D" id="2.60.450.10">
    <property type="entry name" value="Lipopolysaccharide (LPS) transport protein A like domain"/>
    <property type="match status" value="1"/>
</dbReference>
<evidence type="ECO:0000313" key="2">
    <source>
        <dbReference type="EMBL" id="BBB91593.1"/>
    </source>
</evidence>
<evidence type="ECO:0000256" key="1">
    <source>
        <dbReference type="SAM" id="SignalP"/>
    </source>
</evidence>
<dbReference type="GO" id="GO:1990351">
    <property type="term" value="C:transporter complex"/>
    <property type="evidence" value="ECO:0007669"/>
    <property type="project" value="TreeGrafter"/>
</dbReference>
<proteinExistence type="predicted"/>
<dbReference type="InterPro" id="IPR050218">
    <property type="entry name" value="LptD"/>
</dbReference>
<evidence type="ECO:0000313" key="3">
    <source>
        <dbReference type="Proteomes" id="UP000276437"/>
    </source>
</evidence>
<dbReference type="AlphaFoldDB" id="A0A348AKJ5"/>
<protein>
    <submittedName>
        <fullName evidence="2">LPS-assembly protein LptD</fullName>
    </submittedName>
</protein>
<accession>A0A348AKJ5</accession>
<reference evidence="2 3" key="1">
    <citation type="journal article" date="2018" name="Int. J. Syst. Evol. Microbiol.">
        <title>Methylomusa anaerophila gen. nov., sp. nov., an anaerobic methanol-utilizing bacterium isolated from a microbial fuel cell.</title>
        <authorList>
            <person name="Amano N."/>
            <person name="Yamamuro A."/>
            <person name="Miyahara M."/>
            <person name="Kouzuma A."/>
            <person name="Abe T."/>
            <person name="Watanabe K."/>
        </authorList>
    </citation>
    <scope>NUCLEOTIDE SEQUENCE [LARGE SCALE GENOMIC DNA]</scope>
    <source>
        <strain evidence="2 3">MMFC1</strain>
    </source>
</reference>
<dbReference type="EMBL" id="AP018449">
    <property type="protein sequence ID" value="BBB91593.1"/>
    <property type="molecule type" value="Genomic_DNA"/>
</dbReference>